<sequence length="72" mass="8253">MLEAFSHSLSEPTARKQREMAEKWQGVHAFSSPQRGGREMPRLARHSFAKRKWRSVAHVSENPLVKEGLLAK</sequence>
<evidence type="ECO:0000256" key="1">
    <source>
        <dbReference type="SAM" id="MobiDB-lite"/>
    </source>
</evidence>
<accession>A0A392T271</accession>
<evidence type="ECO:0000313" key="2">
    <source>
        <dbReference type="EMBL" id="MCI55198.1"/>
    </source>
</evidence>
<dbReference type="Proteomes" id="UP000265520">
    <property type="component" value="Unassembled WGS sequence"/>
</dbReference>
<evidence type="ECO:0000313" key="3">
    <source>
        <dbReference type="Proteomes" id="UP000265520"/>
    </source>
</evidence>
<feature type="compositionally biased region" description="Basic and acidic residues" evidence="1">
    <location>
        <begin position="13"/>
        <end position="22"/>
    </location>
</feature>
<name>A0A392T271_9FABA</name>
<dbReference type="AlphaFoldDB" id="A0A392T271"/>
<proteinExistence type="predicted"/>
<dbReference type="EMBL" id="LXQA010492262">
    <property type="protein sequence ID" value="MCI55198.1"/>
    <property type="molecule type" value="Genomic_DNA"/>
</dbReference>
<protein>
    <submittedName>
        <fullName evidence="2">Uncharacterized protein</fullName>
    </submittedName>
</protein>
<feature type="region of interest" description="Disordered" evidence="1">
    <location>
        <begin position="1"/>
        <end position="24"/>
    </location>
</feature>
<reference evidence="2 3" key="1">
    <citation type="journal article" date="2018" name="Front. Plant Sci.">
        <title>Red Clover (Trifolium pratense) and Zigzag Clover (T. medium) - A Picture of Genomic Similarities and Differences.</title>
        <authorList>
            <person name="Dluhosova J."/>
            <person name="Istvanek J."/>
            <person name="Nedelnik J."/>
            <person name="Repkova J."/>
        </authorList>
    </citation>
    <scope>NUCLEOTIDE SEQUENCE [LARGE SCALE GENOMIC DNA]</scope>
    <source>
        <strain evidence="3">cv. 10/8</strain>
        <tissue evidence="2">Leaf</tissue>
    </source>
</reference>
<feature type="non-terminal residue" evidence="2">
    <location>
        <position position="72"/>
    </location>
</feature>
<comment type="caution">
    <text evidence="2">The sequence shown here is derived from an EMBL/GenBank/DDBJ whole genome shotgun (WGS) entry which is preliminary data.</text>
</comment>
<keyword evidence="3" id="KW-1185">Reference proteome</keyword>
<organism evidence="2 3">
    <name type="scientific">Trifolium medium</name>
    <dbReference type="NCBI Taxonomy" id="97028"/>
    <lineage>
        <taxon>Eukaryota</taxon>
        <taxon>Viridiplantae</taxon>
        <taxon>Streptophyta</taxon>
        <taxon>Embryophyta</taxon>
        <taxon>Tracheophyta</taxon>
        <taxon>Spermatophyta</taxon>
        <taxon>Magnoliopsida</taxon>
        <taxon>eudicotyledons</taxon>
        <taxon>Gunneridae</taxon>
        <taxon>Pentapetalae</taxon>
        <taxon>rosids</taxon>
        <taxon>fabids</taxon>
        <taxon>Fabales</taxon>
        <taxon>Fabaceae</taxon>
        <taxon>Papilionoideae</taxon>
        <taxon>50 kb inversion clade</taxon>
        <taxon>NPAAA clade</taxon>
        <taxon>Hologalegina</taxon>
        <taxon>IRL clade</taxon>
        <taxon>Trifolieae</taxon>
        <taxon>Trifolium</taxon>
    </lineage>
</organism>